<feature type="region of interest" description="Disordered" evidence="1">
    <location>
        <begin position="1"/>
        <end position="124"/>
    </location>
</feature>
<dbReference type="AlphaFoldDB" id="A0A2S6CCS3"/>
<organism evidence="2 3">
    <name type="scientific">Cercospora berteroae</name>
    <dbReference type="NCBI Taxonomy" id="357750"/>
    <lineage>
        <taxon>Eukaryota</taxon>
        <taxon>Fungi</taxon>
        <taxon>Dikarya</taxon>
        <taxon>Ascomycota</taxon>
        <taxon>Pezizomycotina</taxon>
        <taxon>Dothideomycetes</taxon>
        <taxon>Dothideomycetidae</taxon>
        <taxon>Mycosphaerellales</taxon>
        <taxon>Mycosphaerellaceae</taxon>
        <taxon>Cercospora</taxon>
    </lineage>
</organism>
<feature type="compositionally biased region" description="Acidic residues" evidence="1">
    <location>
        <begin position="54"/>
        <end position="68"/>
    </location>
</feature>
<name>A0A2S6CCS3_9PEZI</name>
<gene>
    <name evidence="2" type="ORF">CBER1_06243</name>
</gene>
<feature type="compositionally biased region" description="Basic and acidic residues" evidence="1">
    <location>
        <begin position="324"/>
        <end position="334"/>
    </location>
</feature>
<evidence type="ECO:0000256" key="1">
    <source>
        <dbReference type="SAM" id="MobiDB-lite"/>
    </source>
</evidence>
<sequence length="361" mass="40531">MKPNGDDHLSGPSSLPPVHPPRTTAREDKRKKPPASIANLVQDRAVPLESGDSPSDDPSQDQLDDEEREVYRYIPNGNISLVDPSVQNEQDDPKTIDGVSRLPGTQNAEHAQEPSPNSTEDHRYNKQLRYSSIIEARAGSRSSDKTVPNIGSDDIAAIKNDVYIPRWVVKRILDACLSPSIPQYQTNEHFDEAEWKRWNGKQKDVVREIVKGEGNDPEAMAWLLLEEIFTVQEKGITVDTKRIIPDVHLSLIKCSERIDRVIDAIEICPLAAKDMLEGKRNEQLAAAPEWSVEQKSVFKRNNKRKANKTKKSKETGGASAVNDRQAKTRPKEQDAVIEEVDGEDSSEEEDLEDTLEENMLE</sequence>
<dbReference type="EMBL" id="PNEN01000492">
    <property type="protein sequence ID" value="PPJ57535.1"/>
    <property type="molecule type" value="Genomic_DNA"/>
</dbReference>
<keyword evidence="3" id="KW-1185">Reference proteome</keyword>
<feature type="compositionally biased region" description="Basic residues" evidence="1">
    <location>
        <begin position="297"/>
        <end position="311"/>
    </location>
</feature>
<accession>A0A2S6CCS3</accession>
<dbReference type="OrthoDB" id="3643260at2759"/>
<evidence type="ECO:0000313" key="3">
    <source>
        <dbReference type="Proteomes" id="UP000237631"/>
    </source>
</evidence>
<proteinExistence type="predicted"/>
<dbReference type="Proteomes" id="UP000237631">
    <property type="component" value="Unassembled WGS sequence"/>
</dbReference>
<comment type="caution">
    <text evidence="2">The sequence shown here is derived from an EMBL/GenBank/DDBJ whole genome shotgun (WGS) entry which is preliminary data.</text>
</comment>
<protein>
    <submittedName>
        <fullName evidence="2">Uncharacterized protein</fullName>
    </submittedName>
</protein>
<evidence type="ECO:0000313" key="2">
    <source>
        <dbReference type="EMBL" id="PPJ57535.1"/>
    </source>
</evidence>
<feature type="compositionally biased region" description="Acidic residues" evidence="1">
    <location>
        <begin position="335"/>
        <end position="361"/>
    </location>
</feature>
<feature type="region of interest" description="Disordered" evidence="1">
    <location>
        <begin position="295"/>
        <end position="361"/>
    </location>
</feature>
<reference evidence="3" key="1">
    <citation type="journal article" date="2017" name="bioRxiv">
        <title>Conservation of a gene cluster reveals novel cercosporin biosynthetic mechanisms and extends production to the genus Colletotrichum.</title>
        <authorList>
            <person name="de Jonge R."/>
            <person name="Ebert M.K."/>
            <person name="Huitt-Roehl C.R."/>
            <person name="Pal P."/>
            <person name="Suttle J.C."/>
            <person name="Spanner R.E."/>
            <person name="Neubauer J.D."/>
            <person name="Jurick W.M.II."/>
            <person name="Stott K.A."/>
            <person name="Secor G.A."/>
            <person name="Thomma B.P.H.J."/>
            <person name="Van de Peer Y."/>
            <person name="Townsend C.A."/>
            <person name="Bolton M.D."/>
        </authorList>
    </citation>
    <scope>NUCLEOTIDE SEQUENCE [LARGE SCALE GENOMIC DNA]</scope>
    <source>
        <strain evidence="3">CBS538.71</strain>
    </source>
</reference>
<feature type="compositionally biased region" description="Polar residues" evidence="1">
    <location>
        <begin position="103"/>
        <end position="118"/>
    </location>
</feature>